<feature type="domain" description="Gfo/Idh/MocA-like oxidoreductase N-terminal" evidence="3">
    <location>
        <begin position="7"/>
        <end position="122"/>
    </location>
</feature>
<reference evidence="5 6" key="1">
    <citation type="submission" date="2018-11" db="EMBL/GenBank/DDBJ databases">
        <authorList>
            <person name="Li F."/>
        </authorList>
    </citation>
    <scope>NUCLEOTIDE SEQUENCE [LARGE SCALE GENOMIC DNA]</scope>
    <source>
        <strain evidence="5 6">YS17T</strain>
    </source>
</reference>
<gene>
    <name evidence="5" type="ORF">EHW97_07120</name>
</gene>
<evidence type="ECO:0000313" key="6">
    <source>
        <dbReference type="Proteomes" id="UP000275225"/>
    </source>
</evidence>
<sequence length="343" mass="37239">MDIVEPLRIGVLGTARITDLALVAPAKELGIRLVAVAARDRDRATDFAARHGIERVLDHYAALVSDAEVEVVYNPLVNAWHGPWNRAALEAGKHVLSEKPSAANADEAASLREVAAGSGRHLVEAFHYAYHPLIDRVLTLIDDGAVGTVTGADIFLVMPPPEPWDARWSYDLAGGALMDLGCYALHLARLLTPAGAALTVTEARATEAPHDPRVDSRSEALLRSATGAEFRIVADMTADRYHFAAHIRGSRGHIDLPAFIWPHADDRLILHDARTGRTVTERLGTRSSYTYQLEALRRLVRDGVPMLSDADDAVTTMQLIDATYRRAGLPPRPTVAAVSDPRG</sequence>
<dbReference type="GO" id="GO:0000166">
    <property type="term" value="F:nucleotide binding"/>
    <property type="evidence" value="ECO:0007669"/>
    <property type="project" value="InterPro"/>
</dbReference>
<proteinExistence type="inferred from homology"/>
<dbReference type="Proteomes" id="UP000275225">
    <property type="component" value="Unassembled WGS sequence"/>
</dbReference>
<dbReference type="Pfam" id="PF22725">
    <property type="entry name" value="GFO_IDH_MocA_C3"/>
    <property type="match status" value="1"/>
</dbReference>
<feature type="domain" description="GFO/IDH/MocA-like oxidoreductase" evidence="4">
    <location>
        <begin position="137"/>
        <end position="254"/>
    </location>
</feature>
<evidence type="ECO:0000259" key="4">
    <source>
        <dbReference type="Pfam" id="PF22725"/>
    </source>
</evidence>
<comment type="similarity">
    <text evidence="1">Belongs to the Gfo/Idh/MocA family.</text>
</comment>
<organism evidence="5 6">
    <name type="scientific">Aeromicrobium camelliae</name>
    <dbReference type="NCBI Taxonomy" id="1538144"/>
    <lineage>
        <taxon>Bacteria</taxon>
        <taxon>Bacillati</taxon>
        <taxon>Actinomycetota</taxon>
        <taxon>Actinomycetes</taxon>
        <taxon>Propionibacteriales</taxon>
        <taxon>Nocardioidaceae</taxon>
        <taxon>Aeromicrobium</taxon>
    </lineage>
</organism>
<evidence type="ECO:0000256" key="2">
    <source>
        <dbReference type="ARBA" id="ARBA00023002"/>
    </source>
</evidence>
<evidence type="ECO:0000259" key="3">
    <source>
        <dbReference type="Pfam" id="PF01408"/>
    </source>
</evidence>
<comment type="caution">
    <text evidence="5">The sequence shown here is derived from an EMBL/GenBank/DDBJ whole genome shotgun (WGS) entry which is preliminary data.</text>
</comment>
<dbReference type="EMBL" id="RQJX01000007">
    <property type="protein sequence ID" value="RQN08369.1"/>
    <property type="molecule type" value="Genomic_DNA"/>
</dbReference>
<dbReference type="OrthoDB" id="9815825at2"/>
<dbReference type="SUPFAM" id="SSF55347">
    <property type="entry name" value="Glyceraldehyde-3-phosphate dehydrogenase-like, C-terminal domain"/>
    <property type="match status" value="1"/>
</dbReference>
<dbReference type="SUPFAM" id="SSF51735">
    <property type="entry name" value="NAD(P)-binding Rossmann-fold domains"/>
    <property type="match status" value="1"/>
</dbReference>
<dbReference type="AlphaFoldDB" id="A0A3N6WLQ3"/>
<dbReference type="Pfam" id="PF01408">
    <property type="entry name" value="GFO_IDH_MocA"/>
    <property type="match status" value="1"/>
</dbReference>
<dbReference type="PANTHER" id="PTHR22604:SF105">
    <property type="entry name" value="TRANS-1,2-DIHYDROBENZENE-1,2-DIOL DEHYDROGENASE"/>
    <property type="match status" value="1"/>
</dbReference>
<dbReference type="InterPro" id="IPR050984">
    <property type="entry name" value="Gfo/Idh/MocA_domain"/>
</dbReference>
<dbReference type="GO" id="GO:0016491">
    <property type="term" value="F:oxidoreductase activity"/>
    <property type="evidence" value="ECO:0007669"/>
    <property type="project" value="UniProtKB-KW"/>
</dbReference>
<dbReference type="PANTHER" id="PTHR22604">
    <property type="entry name" value="OXIDOREDUCTASES"/>
    <property type="match status" value="1"/>
</dbReference>
<name>A0A3N6WLQ3_9ACTN</name>
<dbReference type="Gene3D" id="3.40.50.720">
    <property type="entry name" value="NAD(P)-binding Rossmann-like Domain"/>
    <property type="match status" value="1"/>
</dbReference>
<dbReference type="InterPro" id="IPR036291">
    <property type="entry name" value="NAD(P)-bd_dom_sf"/>
</dbReference>
<dbReference type="Gene3D" id="3.30.360.10">
    <property type="entry name" value="Dihydrodipicolinate Reductase, domain 2"/>
    <property type="match status" value="1"/>
</dbReference>
<dbReference type="InterPro" id="IPR055170">
    <property type="entry name" value="GFO_IDH_MocA-like_dom"/>
</dbReference>
<keyword evidence="6" id="KW-1185">Reference proteome</keyword>
<evidence type="ECO:0000313" key="5">
    <source>
        <dbReference type="EMBL" id="RQN08369.1"/>
    </source>
</evidence>
<dbReference type="InterPro" id="IPR000683">
    <property type="entry name" value="Gfo/Idh/MocA-like_OxRdtase_N"/>
</dbReference>
<accession>A0A3N6WLQ3</accession>
<protein>
    <submittedName>
        <fullName evidence="5">Gfo/Idh/MocA family oxidoreductase</fullName>
    </submittedName>
</protein>
<evidence type="ECO:0000256" key="1">
    <source>
        <dbReference type="ARBA" id="ARBA00010928"/>
    </source>
</evidence>
<keyword evidence="2" id="KW-0560">Oxidoreductase</keyword>